<dbReference type="EMBL" id="GL883092">
    <property type="protein sequence ID" value="EGG11397.1"/>
    <property type="molecule type" value="Genomic_DNA"/>
</dbReference>
<sequence length="488" mass="56888">MMAAIPETRSVTASGNFDNLAQFLSFDGPSDLVHPKMTYEHRLYHPRRHPAEHVYHTSCRHRFRLQRRTTKTVAAESSMIQASSDEGQETVVDELVIHLSDSVQEMYAEWGMYWEFRIPVSDTDDHHDPYVTYGHKESGFISEHFVSSRSNPVEWKTITVGNVMDIQKLLAGNHTVEDALEFTVKWSRQEPSLSELDHTQRELANLKRLMARTHCTLLTTFRQPSIDTTRLVFRSKRSGTLKYLYVPSHILTQFEYFQPFYPGHSLEYSETQHVDKAKRKRDEVEKPSEGPYGDDSDDEWDSDSEDVEPEKNITFKATIHVTGTSEGHQFQDRVKLRTVLQLANVLFYIIIRALYFAPLQYEYQQYRNNLRSSAIGRLPKEHCIPWPEWAEENCYPQRVVPGFKTLTSSKSMYRLADMLIIPQLKHLCYQHIIDSLQPDTVLSELKSPVFMHHEELRVAAYKFMRGNWHCFDSSEIAPFILVSQHTYC</sequence>
<dbReference type="KEGG" id="mlr:MELLADRAFT_90894"/>
<organism evidence="3">
    <name type="scientific">Melampsora larici-populina (strain 98AG31 / pathotype 3-4-7)</name>
    <name type="common">Poplar leaf rust fungus</name>
    <dbReference type="NCBI Taxonomy" id="747676"/>
    <lineage>
        <taxon>Eukaryota</taxon>
        <taxon>Fungi</taxon>
        <taxon>Dikarya</taxon>
        <taxon>Basidiomycota</taxon>
        <taxon>Pucciniomycotina</taxon>
        <taxon>Pucciniomycetes</taxon>
        <taxon>Pucciniales</taxon>
        <taxon>Melampsoraceae</taxon>
        <taxon>Melampsora</taxon>
    </lineage>
</organism>
<dbReference type="AlphaFoldDB" id="F4R7X8"/>
<dbReference type="VEuPathDB" id="FungiDB:MELLADRAFT_90894"/>
<proteinExistence type="predicted"/>
<dbReference type="InterPro" id="IPR011333">
    <property type="entry name" value="SKP1/BTB/POZ_sf"/>
</dbReference>
<accession>F4R7X8</accession>
<feature type="compositionally biased region" description="Basic and acidic residues" evidence="1">
    <location>
        <begin position="272"/>
        <end position="288"/>
    </location>
</feature>
<dbReference type="Gene3D" id="3.30.710.10">
    <property type="entry name" value="Potassium Channel Kv1.1, Chain A"/>
    <property type="match status" value="1"/>
</dbReference>
<keyword evidence="3" id="KW-1185">Reference proteome</keyword>
<dbReference type="RefSeq" id="XP_007405032.1">
    <property type="nucleotide sequence ID" value="XM_007404970.1"/>
</dbReference>
<gene>
    <name evidence="2" type="ORF">MELLADRAFT_90894</name>
</gene>
<evidence type="ECO:0000256" key="1">
    <source>
        <dbReference type="SAM" id="MobiDB-lite"/>
    </source>
</evidence>
<reference evidence="3" key="1">
    <citation type="journal article" date="2011" name="Proc. Natl. Acad. Sci. U.S.A.">
        <title>Obligate biotrophy features unraveled by the genomic analysis of rust fungi.</title>
        <authorList>
            <person name="Duplessis S."/>
            <person name="Cuomo C.A."/>
            <person name="Lin Y.-C."/>
            <person name="Aerts A."/>
            <person name="Tisserant E."/>
            <person name="Veneault-Fourrey C."/>
            <person name="Joly D.L."/>
            <person name="Hacquard S."/>
            <person name="Amselem J."/>
            <person name="Cantarel B.L."/>
            <person name="Chiu R."/>
            <person name="Coutinho P.M."/>
            <person name="Feau N."/>
            <person name="Field M."/>
            <person name="Frey P."/>
            <person name="Gelhaye E."/>
            <person name="Goldberg J."/>
            <person name="Grabherr M.G."/>
            <person name="Kodira C.D."/>
            <person name="Kohler A."/>
            <person name="Kuees U."/>
            <person name="Lindquist E.A."/>
            <person name="Lucas S.M."/>
            <person name="Mago R."/>
            <person name="Mauceli E."/>
            <person name="Morin E."/>
            <person name="Murat C."/>
            <person name="Pangilinan J.L."/>
            <person name="Park R."/>
            <person name="Pearson M."/>
            <person name="Quesneville H."/>
            <person name="Rouhier N."/>
            <person name="Sakthikumar S."/>
            <person name="Salamov A.A."/>
            <person name="Schmutz J."/>
            <person name="Selles B."/>
            <person name="Shapiro H."/>
            <person name="Tanguay P."/>
            <person name="Tuskan G.A."/>
            <person name="Henrissat B."/>
            <person name="Van de Peer Y."/>
            <person name="Rouze P."/>
            <person name="Ellis J.G."/>
            <person name="Dodds P.N."/>
            <person name="Schein J.E."/>
            <person name="Zhong S."/>
            <person name="Hamelin R.C."/>
            <person name="Grigoriev I.V."/>
            <person name="Szabo L.J."/>
            <person name="Martin F."/>
        </authorList>
    </citation>
    <scope>NUCLEOTIDE SEQUENCE [LARGE SCALE GENOMIC DNA]</scope>
    <source>
        <strain evidence="3">98AG31 / pathotype 3-4-7</strain>
    </source>
</reference>
<dbReference type="Proteomes" id="UP000001072">
    <property type="component" value="Unassembled WGS sequence"/>
</dbReference>
<dbReference type="HOGENOM" id="CLU_049635_0_0_1"/>
<feature type="region of interest" description="Disordered" evidence="1">
    <location>
        <begin position="272"/>
        <end position="307"/>
    </location>
</feature>
<dbReference type="InParanoid" id="F4R7X8"/>
<dbReference type="GeneID" id="18935713"/>
<name>F4R7X8_MELLP</name>
<evidence type="ECO:0000313" key="2">
    <source>
        <dbReference type="EMBL" id="EGG11397.1"/>
    </source>
</evidence>
<feature type="compositionally biased region" description="Acidic residues" evidence="1">
    <location>
        <begin position="292"/>
        <end position="307"/>
    </location>
</feature>
<dbReference type="OrthoDB" id="10395621at2759"/>
<protein>
    <submittedName>
        <fullName evidence="2">Uncharacterized protein</fullName>
    </submittedName>
</protein>
<evidence type="ECO:0000313" key="3">
    <source>
        <dbReference type="Proteomes" id="UP000001072"/>
    </source>
</evidence>